<evidence type="ECO:0000256" key="1">
    <source>
        <dbReference type="ARBA" id="ARBA00004173"/>
    </source>
</evidence>
<name>G8Y0F4_PICSO</name>
<dbReference type="EMBL" id="FO082046">
    <property type="protein sequence ID" value="CCE86307.1"/>
    <property type="molecule type" value="Genomic_DNA"/>
</dbReference>
<dbReference type="Proteomes" id="UP000005222">
    <property type="component" value="Chromosome N"/>
</dbReference>
<comment type="subcellular location">
    <subcellularLocation>
        <location evidence="1">Mitochondrion</location>
    </subcellularLocation>
</comment>
<organism evidence="7 8">
    <name type="scientific">Pichia sorbitophila (strain ATCC MYA-4447 / BCRC 22081 / CBS 7064 / NBRC 10061 / NRRL Y-12695)</name>
    <name type="common">Hybrid yeast</name>
    <dbReference type="NCBI Taxonomy" id="559304"/>
    <lineage>
        <taxon>Eukaryota</taxon>
        <taxon>Fungi</taxon>
        <taxon>Dikarya</taxon>
        <taxon>Ascomycota</taxon>
        <taxon>Saccharomycotina</taxon>
        <taxon>Pichiomycetes</taxon>
        <taxon>Debaryomycetaceae</taxon>
        <taxon>Millerozyma</taxon>
    </lineage>
</organism>
<proteinExistence type="inferred from homology"/>
<protein>
    <recommendedName>
        <fullName evidence="3">Altered inheritance of mitochondria protein 9, mitochondrial</fullName>
    </recommendedName>
    <alternativeName>
        <fullName evidence="6">Found in mitochondrial proteome protein 29</fullName>
    </alternativeName>
</protein>
<accession>G8Y0F4</accession>
<evidence type="ECO:0000256" key="4">
    <source>
        <dbReference type="ARBA" id="ARBA00022946"/>
    </source>
</evidence>
<sequence length="626" mass="71512">MLKTNSVCRHLLKSKLIAFPGGRQLPFKRFNSSSDGPKEVFTRINDPKDPKRQNFFQYTWGSWLVDDKIEKAKRQTKFSIEGLTKLIQSLGNETKSVEKNGNGEASITPPKKLDDGSVIMPHNSKAVSDSADSLLIKSIASIHEGKHHRIYKVSLSSGKDLVLRIPYKLESDYAISQKIKSECATIDFLDLKLGLKVPKVIAYGPNSQNLVESPFILMEFISGDLLMKKWDPLTPDVEGSNDKLLSVIEPIAAFQEKVLSFTFNKFGSLYFSSDVSALEQDNIPYDGEESAVLQNRWKIGPTISRSFAKNKNKLSTKQISQYNKVIESDKPLEVMSSVAEVELENLKNRLALAQADAGGKVEDITILNKMITTFEHLKVIAPKLINPDSKAIPNVGEIFKPRLYLPDLDPLNVIIAKERNDEFFFLDFEYSSIQPFILTSYPGFVAYQGVKIYNLEEEVPGFNELEEREKQQYRFVYYKTRNERLWELELNKRRHDLIAIASPYIKALKNPYIQALNFKNDKDYLYIEEAIIQLQPYWETFVLNELCNDDNKEFPIEYSSEYLDEHQADLEAYQMELASQPFAATGGWVPQDMFSSLKEQGLLVADSNGNYKIQFEEQKDNEKDTN</sequence>
<keyword evidence="8" id="KW-1185">Reference proteome</keyword>
<dbReference type="PANTHER" id="PTHR36091:SF1">
    <property type="entry name" value="ALTERED INHERITANCE OF MITOCHONDRIA PROTEIN 9, MITOCHONDRIAL"/>
    <property type="match status" value="1"/>
</dbReference>
<dbReference type="OrthoDB" id="2968323at2759"/>
<dbReference type="InParanoid" id="G8Y0F4"/>
<dbReference type="HOGENOM" id="CLU_019189_0_1_1"/>
<evidence type="ECO:0000256" key="2">
    <source>
        <dbReference type="ARBA" id="ARBA00005543"/>
    </source>
</evidence>
<dbReference type="AlphaFoldDB" id="G8Y0F4"/>
<gene>
    <name evidence="7" type="primary">Piso0_004790</name>
    <name evidence="7" type="ORF">GNLVRS01_PISO0N01201g</name>
</gene>
<dbReference type="InterPro" id="IPR011009">
    <property type="entry name" value="Kinase-like_dom_sf"/>
</dbReference>
<dbReference type="Gene3D" id="3.30.200.20">
    <property type="entry name" value="Phosphorylase Kinase, domain 1"/>
    <property type="match status" value="1"/>
</dbReference>
<dbReference type="GO" id="GO:0005739">
    <property type="term" value="C:mitochondrion"/>
    <property type="evidence" value="ECO:0007669"/>
    <property type="project" value="UniProtKB-SubCell"/>
</dbReference>
<reference evidence="7 8" key="1">
    <citation type="journal article" date="2012" name="G3 (Bethesda)">
        <title>Pichia sorbitophila, an interspecies yeast hybrid reveals early steps of genome resolution following polyploidization.</title>
        <authorList>
            <person name="Leh Louis V."/>
            <person name="Despons L."/>
            <person name="Friedrich A."/>
            <person name="Martin T."/>
            <person name="Durrens P."/>
            <person name="Casaregola S."/>
            <person name="Neuveglise C."/>
            <person name="Fairhead C."/>
            <person name="Marck C."/>
            <person name="Cruz J.A."/>
            <person name="Straub M.L."/>
            <person name="Kugler V."/>
            <person name="Sacerdot C."/>
            <person name="Uzunov Z."/>
            <person name="Thierry A."/>
            <person name="Weiss S."/>
            <person name="Bleykasten C."/>
            <person name="De Montigny J."/>
            <person name="Jacques N."/>
            <person name="Jung P."/>
            <person name="Lemaire M."/>
            <person name="Mallet S."/>
            <person name="Morel G."/>
            <person name="Richard G.F."/>
            <person name="Sarkar A."/>
            <person name="Savel G."/>
            <person name="Schacherer J."/>
            <person name="Seret M.L."/>
            <person name="Talla E."/>
            <person name="Samson G."/>
            <person name="Jubin C."/>
            <person name="Poulain J."/>
            <person name="Vacherie B."/>
            <person name="Barbe V."/>
            <person name="Pelletier E."/>
            <person name="Sherman D.J."/>
            <person name="Westhof E."/>
            <person name="Weissenbach J."/>
            <person name="Baret P.V."/>
            <person name="Wincker P."/>
            <person name="Gaillardin C."/>
            <person name="Dujon B."/>
            <person name="Souciet J.L."/>
        </authorList>
    </citation>
    <scope>NUCLEOTIDE SEQUENCE [LARGE SCALE GENOMIC DNA]</scope>
    <source>
        <strain evidence="8">ATCC MYA-4447 / BCRC 22081 / CBS 7064 / NBRC 10061 / NRRL Y-12695</strain>
    </source>
</reference>
<evidence type="ECO:0000256" key="3">
    <source>
        <dbReference type="ARBA" id="ARBA00016197"/>
    </source>
</evidence>
<dbReference type="SUPFAM" id="SSF56112">
    <property type="entry name" value="Protein kinase-like (PK-like)"/>
    <property type="match status" value="1"/>
</dbReference>
<evidence type="ECO:0000256" key="6">
    <source>
        <dbReference type="ARBA" id="ARBA00031849"/>
    </source>
</evidence>
<dbReference type="OMA" id="GWIPQDM"/>
<evidence type="ECO:0000313" key="7">
    <source>
        <dbReference type="EMBL" id="CCE86307.1"/>
    </source>
</evidence>
<evidence type="ECO:0000256" key="5">
    <source>
        <dbReference type="ARBA" id="ARBA00023128"/>
    </source>
</evidence>
<dbReference type="STRING" id="559304.G8Y0F4"/>
<dbReference type="PANTHER" id="PTHR36091">
    <property type="entry name" value="ALTERED INHERITANCE OF MITOCHONDRIA PROTEIN 9, MITOCHONDRIAL"/>
    <property type="match status" value="1"/>
</dbReference>
<comment type="similarity">
    <text evidence="2">Belongs to the AIM9 family.</text>
</comment>
<dbReference type="FunCoup" id="G8Y0F4">
    <property type="interactions" value="38"/>
</dbReference>
<dbReference type="eggNOG" id="ENOG502QV1E">
    <property type="taxonomic scope" value="Eukaryota"/>
</dbReference>
<evidence type="ECO:0000313" key="8">
    <source>
        <dbReference type="Proteomes" id="UP000005222"/>
    </source>
</evidence>
<keyword evidence="4" id="KW-0809">Transit peptide</keyword>
<dbReference type="InterPro" id="IPR051035">
    <property type="entry name" value="Mito_inheritance_9"/>
</dbReference>
<keyword evidence="5" id="KW-0496">Mitochondrion</keyword>